<dbReference type="GO" id="GO:0006520">
    <property type="term" value="P:amino acid metabolic process"/>
    <property type="evidence" value="ECO:0007669"/>
    <property type="project" value="InterPro"/>
</dbReference>
<dbReference type="GO" id="GO:0008483">
    <property type="term" value="F:transaminase activity"/>
    <property type="evidence" value="ECO:0007669"/>
    <property type="project" value="UniProtKB-KW"/>
</dbReference>
<evidence type="ECO:0000256" key="5">
    <source>
        <dbReference type="ARBA" id="ARBA00022898"/>
    </source>
</evidence>
<dbReference type="Pfam" id="PF00155">
    <property type="entry name" value="Aminotran_1_2"/>
    <property type="match status" value="1"/>
</dbReference>
<accession>A0A0F9BV58</accession>
<evidence type="ECO:0000256" key="3">
    <source>
        <dbReference type="ARBA" id="ARBA00022576"/>
    </source>
</evidence>
<dbReference type="InterPro" id="IPR004839">
    <property type="entry name" value="Aminotransferase_I/II_large"/>
</dbReference>
<protein>
    <recommendedName>
        <fullName evidence="7">Aminotransferase class I/classII large domain-containing protein</fullName>
    </recommendedName>
</protein>
<dbReference type="InterPro" id="IPR015421">
    <property type="entry name" value="PyrdxlP-dep_Trfase_major"/>
</dbReference>
<sequence length="214" mass="24233">MRANSSSSKRANETHPLDFSLKSNDELSPEDEELFPKLDASHKLIHIPSNLHGLGRSATLAVNELSIKLQNEGKKIYRFGLGQSPFPIPKIVVEALKANAHQKEYLAVQGLYELREAVVEFAQRTIGLYATPDQVMIGPGSKELLFLAQLSFNGDLIIPSPCWVSYIPQARIIGHKIRLIHTDFEHKYRITANKLRNLCEEDRINNIINLDYYL</sequence>
<dbReference type="AlphaFoldDB" id="A0A0F9BV58"/>
<dbReference type="InterPro" id="IPR050596">
    <property type="entry name" value="AspAT/PAT-like"/>
</dbReference>
<dbReference type="SUPFAM" id="SSF53383">
    <property type="entry name" value="PLP-dependent transferases"/>
    <property type="match status" value="1"/>
</dbReference>
<comment type="caution">
    <text evidence="8">The sequence shown here is derived from an EMBL/GenBank/DDBJ whole genome shotgun (WGS) entry which is preliminary data.</text>
</comment>
<reference evidence="8" key="1">
    <citation type="journal article" date="2015" name="Nature">
        <title>Complex archaea that bridge the gap between prokaryotes and eukaryotes.</title>
        <authorList>
            <person name="Spang A."/>
            <person name="Saw J.H."/>
            <person name="Jorgensen S.L."/>
            <person name="Zaremba-Niedzwiedzka K."/>
            <person name="Martijn J."/>
            <person name="Lind A.E."/>
            <person name="van Eijk R."/>
            <person name="Schleper C."/>
            <person name="Guy L."/>
            <person name="Ettema T.J."/>
        </authorList>
    </citation>
    <scope>NUCLEOTIDE SEQUENCE</scope>
</reference>
<dbReference type="PANTHER" id="PTHR46383:SF1">
    <property type="entry name" value="ASPARTATE AMINOTRANSFERASE"/>
    <property type="match status" value="1"/>
</dbReference>
<dbReference type="InterPro" id="IPR015424">
    <property type="entry name" value="PyrdxlP-dep_Trfase"/>
</dbReference>
<evidence type="ECO:0000256" key="6">
    <source>
        <dbReference type="SAM" id="MobiDB-lite"/>
    </source>
</evidence>
<gene>
    <name evidence="8" type="ORF">LCGC14_2402250</name>
</gene>
<evidence type="ECO:0000259" key="7">
    <source>
        <dbReference type="Pfam" id="PF00155"/>
    </source>
</evidence>
<feature type="region of interest" description="Disordered" evidence="6">
    <location>
        <begin position="1"/>
        <end position="24"/>
    </location>
</feature>
<dbReference type="PANTHER" id="PTHR46383">
    <property type="entry name" value="ASPARTATE AMINOTRANSFERASE"/>
    <property type="match status" value="1"/>
</dbReference>
<keyword evidence="3" id="KW-0032">Aminotransferase</keyword>
<dbReference type="EMBL" id="LAZR01036103">
    <property type="protein sequence ID" value="KKL25744.1"/>
    <property type="molecule type" value="Genomic_DNA"/>
</dbReference>
<evidence type="ECO:0000256" key="4">
    <source>
        <dbReference type="ARBA" id="ARBA00022679"/>
    </source>
</evidence>
<proteinExistence type="inferred from homology"/>
<evidence type="ECO:0000313" key="8">
    <source>
        <dbReference type="EMBL" id="KKL25744.1"/>
    </source>
</evidence>
<keyword evidence="4" id="KW-0808">Transferase</keyword>
<name>A0A0F9BV58_9ZZZZ</name>
<evidence type="ECO:0000256" key="1">
    <source>
        <dbReference type="ARBA" id="ARBA00001933"/>
    </source>
</evidence>
<dbReference type="GO" id="GO:0030170">
    <property type="term" value="F:pyridoxal phosphate binding"/>
    <property type="evidence" value="ECO:0007669"/>
    <property type="project" value="InterPro"/>
</dbReference>
<comment type="cofactor">
    <cofactor evidence="1">
        <name>pyridoxal 5'-phosphate</name>
        <dbReference type="ChEBI" id="CHEBI:597326"/>
    </cofactor>
</comment>
<feature type="domain" description="Aminotransferase class I/classII large" evidence="7">
    <location>
        <begin position="78"/>
        <end position="205"/>
    </location>
</feature>
<keyword evidence="5" id="KW-0663">Pyridoxal phosphate</keyword>
<dbReference type="Gene3D" id="3.40.640.10">
    <property type="entry name" value="Type I PLP-dependent aspartate aminotransferase-like (Major domain)"/>
    <property type="match status" value="1"/>
</dbReference>
<dbReference type="InterPro" id="IPR015422">
    <property type="entry name" value="PyrdxlP-dep_Trfase_small"/>
</dbReference>
<dbReference type="Gene3D" id="3.90.1150.10">
    <property type="entry name" value="Aspartate Aminotransferase, domain 1"/>
    <property type="match status" value="1"/>
</dbReference>
<organism evidence="8">
    <name type="scientific">marine sediment metagenome</name>
    <dbReference type="NCBI Taxonomy" id="412755"/>
    <lineage>
        <taxon>unclassified sequences</taxon>
        <taxon>metagenomes</taxon>
        <taxon>ecological metagenomes</taxon>
    </lineage>
</organism>
<comment type="similarity">
    <text evidence="2">Belongs to the class-I pyridoxal-phosphate-dependent aminotransferase family.</text>
</comment>
<evidence type="ECO:0000256" key="2">
    <source>
        <dbReference type="ARBA" id="ARBA00007441"/>
    </source>
</evidence>